<feature type="compositionally biased region" description="Basic and acidic residues" evidence="1">
    <location>
        <begin position="144"/>
        <end position="157"/>
    </location>
</feature>
<dbReference type="AlphaFoldDB" id="A0A6J8CN26"/>
<dbReference type="Pfam" id="PF00385">
    <property type="entry name" value="Chromo"/>
    <property type="match status" value="1"/>
</dbReference>
<keyword evidence="2" id="KW-1133">Transmembrane helix</keyword>
<keyword evidence="2" id="KW-0472">Membrane</keyword>
<dbReference type="SMART" id="SM00298">
    <property type="entry name" value="CHROMO"/>
    <property type="match status" value="1"/>
</dbReference>
<dbReference type="SUPFAM" id="SSF54160">
    <property type="entry name" value="Chromo domain-like"/>
    <property type="match status" value="1"/>
</dbReference>
<feature type="region of interest" description="Disordered" evidence="1">
    <location>
        <begin position="89"/>
        <end position="164"/>
    </location>
</feature>
<protein>
    <recommendedName>
        <fullName evidence="3">Chromo domain-containing protein</fullName>
    </recommendedName>
</protein>
<proteinExistence type="predicted"/>
<feature type="domain" description="Chromo" evidence="3">
    <location>
        <begin position="44"/>
        <end position="82"/>
    </location>
</feature>
<keyword evidence="2" id="KW-0812">Transmembrane</keyword>
<dbReference type="InterPro" id="IPR016197">
    <property type="entry name" value="Chromo-like_dom_sf"/>
</dbReference>
<name>A0A6J8CN26_MYTCO</name>
<gene>
    <name evidence="4" type="ORF">MCOR_31167</name>
</gene>
<evidence type="ECO:0000256" key="1">
    <source>
        <dbReference type="SAM" id="MobiDB-lite"/>
    </source>
</evidence>
<dbReference type="PROSITE" id="PS50013">
    <property type="entry name" value="CHROMO_2"/>
    <property type="match status" value="1"/>
</dbReference>
<sequence length="277" mass="30855">MILVRLVIGPNCPTFRMKSPLLNRCLPSTCPFAKDDGKSGNLNMEAEQILQERSRGRGKKEYLVRWEGKGPKSDSWEAASSVPQKLVKKFLSPGKKTPAKRSRTRSTSRGRGGRSRSRTRKASKSPSRRKSASTGAPTRQSRRSIVETKTPESEVRTETITSKTDISQNNVGTLTRTVTEEKVVSVKKSPINRLSDSAPAWRPQLPDVGRYYNSDYAMIIVFTCVTVITLSFVLENKVDFAAIWEYLKNLFNSLVVMMTSLFPSSPETKSTGSQTGK</sequence>
<feature type="compositionally biased region" description="Basic residues" evidence="1">
    <location>
        <begin position="97"/>
        <end position="131"/>
    </location>
</feature>
<dbReference type="EMBL" id="CACVKT020005631">
    <property type="protein sequence ID" value="CAC5396637.1"/>
    <property type="molecule type" value="Genomic_DNA"/>
</dbReference>
<accession>A0A6J8CN26</accession>
<evidence type="ECO:0000256" key="2">
    <source>
        <dbReference type="SAM" id="Phobius"/>
    </source>
</evidence>
<evidence type="ECO:0000259" key="3">
    <source>
        <dbReference type="PROSITE" id="PS50013"/>
    </source>
</evidence>
<dbReference type="Proteomes" id="UP000507470">
    <property type="component" value="Unassembled WGS sequence"/>
</dbReference>
<feature type="transmembrane region" description="Helical" evidence="2">
    <location>
        <begin position="216"/>
        <end position="234"/>
    </location>
</feature>
<reference evidence="4 5" key="1">
    <citation type="submission" date="2020-06" db="EMBL/GenBank/DDBJ databases">
        <authorList>
            <person name="Li R."/>
            <person name="Bekaert M."/>
        </authorList>
    </citation>
    <scope>NUCLEOTIDE SEQUENCE [LARGE SCALE GENOMIC DNA]</scope>
    <source>
        <strain evidence="5">wild</strain>
    </source>
</reference>
<dbReference type="OrthoDB" id="1918685at2759"/>
<dbReference type="InterPro" id="IPR000953">
    <property type="entry name" value="Chromo/chromo_shadow_dom"/>
</dbReference>
<organism evidence="4 5">
    <name type="scientific">Mytilus coruscus</name>
    <name type="common">Sea mussel</name>
    <dbReference type="NCBI Taxonomy" id="42192"/>
    <lineage>
        <taxon>Eukaryota</taxon>
        <taxon>Metazoa</taxon>
        <taxon>Spiralia</taxon>
        <taxon>Lophotrochozoa</taxon>
        <taxon>Mollusca</taxon>
        <taxon>Bivalvia</taxon>
        <taxon>Autobranchia</taxon>
        <taxon>Pteriomorphia</taxon>
        <taxon>Mytilida</taxon>
        <taxon>Mytiloidea</taxon>
        <taxon>Mytilidae</taxon>
        <taxon>Mytilinae</taxon>
        <taxon>Mytilus</taxon>
    </lineage>
</organism>
<keyword evidence="5" id="KW-1185">Reference proteome</keyword>
<dbReference type="InterPro" id="IPR023780">
    <property type="entry name" value="Chromo_domain"/>
</dbReference>
<dbReference type="Gene3D" id="2.40.50.40">
    <property type="match status" value="1"/>
</dbReference>
<evidence type="ECO:0000313" key="5">
    <source>
        <dbReference type="Proteomes" id="UP000507470"/>
    </source>
</evidence>
<evidence type="ECO:0000313" key="4">
    <source>
        <dbReference type="EMBL" id="CAC5396637.1"/>
    </source>
</evidence>